<protein>
    <recommendedName>
        <fullName evidence="1">AMP-binding enzyme C-terminal domain-containing protein</fullName>
    </recommendedName>
</protein>
<feature type="domain" description="AMP-binding enzyme C-terminal" evidence="1">
    <location>
        <begin position="2"/>
        <end position="80"/>
    </location>
</feature>
<organism evidence="2 3">
    <name type="scientific">Helicostylum pulchrum</name>
    <dbReference type="NCBI Taxonomy" id="562976"/>
    <lineage>
        <taxon>Eukaryota</taxon>
        <taxon>Fungi</taxon>
        <taxon>Fungi incertae sedis</taxon>
        <taxon>Mucoromycota</taxon>
        <taxon>Mucoromycotina</taxon>
        <taxon>Mucoromycetes</taxon>
        <taxon>Mucorales</taxon>
        <taxon>Mucorineae</taxon>
        <taxon>Mucoraceae</taxon>
        <taxon>Helicostylum</taxon>
    </lineage>
</organism>
<dbReference type="InterPro" id="IPR025110">
    <property type="entry name" value="AMP-bd_C"/>
</dbReference>
<gene>
    <name evidence="2" type="ORF">HPULCUR_005545</name>
</gene>
<reference evidence="2 3" key="1">
    <citation type="submission" date="2024-04" db="EMBL/GenBank/DDBJ databases">
        <title>genome sequences of Mucor flavus KT1a and Helicostylum pulchrum KT1b strains isolation_sourced from the surface of a dry-aged beef.</title>
        <authorList>
            <person name="Toyotome T."/>
            <person name="Hosono M."/>
            <person name="Torimaru M."/>
            <person name="Fukuda K."/>
            <person name="Mikami N."/>
        </authorList>
    </citation>
    <scope>NUCLEOTIDE SEQUENCE [LARGE SCALE GENOMIC DNA]</scope>
    <source>
        <strain evidence="2 3">KT1b</strain>
    </source>
</reference>
<dbReference type="EMBL" id="BAABUJ010000014">
    <property type="protein sequence ID" value="GAA5800122.1"/>
    <property type="molecule type" value="Genomic_DNA"/>
</dbReference>
<name>A0ABP9Y1E0_9FUNG</name>
<keyword evidence="3" id="KW-1185">Reference proteome</keyword>
<dbReference type="InterPro" id="IPR045851">
    <property type="entry name" value="AMP-bd_C_sf"/>
</dbReference>
<comment type="caution">
    <text evidence="2">The sequence shown here is derived from an EMBL/GenBank/DDBJ whole genome shotgun (WGS) entry which is preliminary data.</text>
</comment>
<dbReference type="Proteomes" id="UP001476247">
    <property type="component" value="Unassembled WGS sequence"/>
</dbReference>
<evidence type="ECO:0000313" key="2">
    <source>
        <dbReference type="EMBL" id="GAA5800122.1"/>
    </source>
</evidence>
<dbReference type="Pfam" id="PF13193">
    <property type="entry name" value="AMP-binding_C"/>
    <property type="match status" value="1"/>
</dbReference>
<dbReference type="SUPFAM" id="SSF56801">
    <property type="entry name" value="Acetyl-CoA synthetase-like"/>
    <property type="match status" value="1"/>
</dbReference>
<proteinExistence type="predicted"/>
<evidence type="ECO:0000259" key="1">
    <source>
        <dbReference type="Pfam" id="PF13193"/>
    </source>
</evidence>
<evidence type="ECO:0000313" key="3">
    <source>
        <dbReference type="Proteomes" id="UP001476247"/>
    </source>
</evidence>
<sequence>MEKRSKTHPSVVECSAVGIFSKEEGCWIARVFVSLLKDTQDIEQVKREILEIGKTQLLEHQQINGGLYVIDTLPKNTSGKIDRLALRKYEVAA</sequence>
<accession>A0ABP9Y1E0</accession>
<dbReference type="Gene3D" id="3.30.300.30">
    <property type="match status" value="1"/>
</dbReference>